<evidence type="ECO:0000256" key="2">
    <source>
        <dbReference type="ARBA" id="ARBA00023082"/>
    </source>
</evidence>
<gene>
    <name evidence="6" type="ORF">Q4Q35_03270</name>
</gene>
<dbReference type="InterPro" id="IPR014284">
    <property type="entry name" value="RNA_pol_sigma-70_dom"/>
</dbReference>
<comment type="caution">
    <text evidence="6">The sequence shown here is derived from an EMBL/GenBank/DDBJ whole genome shotgun (WGS) entry which is preliminary data.</text>
</comment>
<protein>
    <submittedName>
        <fullName evidence="6">RNA polymerase sigma factor</fullName>
    </submittedName>
</protein>
<evidence type="ECO:0000256" key="1">
    <source>
        <dbReference type="ARBA" id="ARBA00023015"/>
    </source>
</evidence>
<keyword evidence="2" id="KW-0731">Sigma factor</keyword>
<dbReference type="PANTHER" id="PTHR43133:SF8">
    <property type="entry name" value="RNA POLYMERASE SIGMA FACTOR HI_1459-RELATED"/>
    <property type="match status" value="1"/>
</dbReference>
<dbReference type="InterPro" id="IPR039425">
    <property type="entry name" value="RNA_pol_sigma-70-like"/>
</dbReference>
<reference evidence="6" key="1">
    <citation type="submission" date="2023-07" db="EMBL/GenBank/DDBJ databases">
        <title>Two novel species in the genus Flavivirga.</title>
        <authorList>
            <person name="Kwon K."/>
        </authorList>
    </citation>
    <scope>NUCLEOTIDE SEQUENCE</scope>
    <source>
        <strain evidence="6">KCTC 52353</strain>
    </source>
</reference>
<dbReference type="EMBL" id="JAUOEK010000055">
    <property type="protein sequence ID" value="MDO5968816.1"/>
    <property type="molecule type" value="Genomic_DNA"/>
</dbReference>
<keyword evidence="1" id="KW-0805">Transcription regulation</keyword>
<evidence type="ECO:0000259" key="5">
    <source>
        <dbReference type="Pfam" id="PF04542"/>
    </source>
</evidence>
<evidence type="ECO:0000313" key="7">
    <source>
        <dbReference type="Proteomes" id="UP001176883"/>
    </source>
</evidence>
<dbReference type="InterPro" id="IPR007627">
    <property type="entry name" value="RNA_pol_sigma70_r2"/>
</dbReference>
<organism evidence="6 7">
    <name type="scientific">Flavivirga aquimarina</name>
    <dbReference type="NCBI Taxonomy" id="2027862"/>
    <lineage>
        <taxon>Bacteria</taxon>
        <taxon>Pseudomonadati</taxon>
        <taxon>Bacteroidota</taxon>
        <taxon>Flavobacteriia</taxon>
        <taxon>Flavobacteriales</taxon>
        <taxon>Flavobacteriaceae</taxon>
        <taxon>Flavivirga</taxon>
    </lineage>
</organism>
<feature type="domain" description="RNA polymerase sigma-70 region 2" evidence="5">
    <location>
        <begin position="21"/>
        <end position="87"/>
    </location>
</feature>
<name>A0ABT8W6T0_9FLAO</name>
<evidence type="ECO:0000256" key="3">
    <source>
        <dbReference type="ARBA" id="ARBA00023125"/>
    </source>
</evidence>
<proteinExistence type="predicted"/>
<accession>A0ABT8W6T0</accession>
<keyword evidence="4" id="KW-0804">Transcription</keyword>
<dbReference type="Proteomes" id="UP001176883">
    <property type="component" value="Unassembled WGS sequence"/>
</dbReference>
<dbReference type="Gene3D" id="1.10.1740.10">
    <property type="match status" value="1"/>
</dbReference>
<dbReference type="InterPro" id="IPR013325">
    <property type="entry name" value="RNA_pol_sigma_r2"/>
</dbReference>
<dbReference type="SUPFAM" id="SSF88946">
    <property type="entry name" value="Sigma2 domain of RNA polymerase sigma factors"/>
    <property type="match status" value="1"/>
</dbReference>
<keyword evidence="3" id="KW-0238">DNA-binding</keyword>
<dbReference type="RefSeq" id="WP_303276498.1">
    <property type="nucleotide sequence ID" value="NZ_JAUOEK010000055.1"/>
</dbReference>
<evidence type="ECO:0000256" key="4">
    <source>
        <dbReference type="ARBA" id="ARBA00023163"/>
    </source>
</evidence>
<sequence>MSNKTNQNASDIKIGAFYKQYKPFQKELKSFLYRILANRQDAEDIHQDCFVKAFEKHHTFKGTSSLKVWCFSIAHNLAYDVLRKRNRWSSDTKDKARDYAESHPEFIRLIEQTHAMDPEGKFVIKEHIDHCFTCISKSLIIEQQISLILKDIYAFKIKEVALIINKGEAAVKHYVRLARKTMIKIYDDRCSLVNKNGMCHQCAMINHSLNPEQKEHHELINIKMFAEREHASKKELYKMRTALIKSINPLYSKGTNIQEIFMSLNRKIVGEIDK</sequence>
<dbReference type="Pfam" id="PF04542">
    <property type="entry name" value="Sigma70_r2"/>
    <property type="match status" value="1"/>
</dbReference>
<evidence type="ECO:0000313" key="6">
    <source>
        <dbReference type="EMBL" id="MDO5968816.1"/>
    </source>
</evidence>
<dbReference type="NCBIfam" id="TIGR02937">
    <property type="entry name" value="sigma70-ECF"/>
    <property type="match status" value="1"/>
</dbReference>
<keyword evidence="7" id="KW-1185">Reference proteome</keyword>
<dbReference type="PANTHER" id="PTHR43133">
    <property type="entry name" value="RNA POLYMERASE ECF-TYPE SIGMA FACTO"/>
    <property type="match status" value="1"/>
</dbReference>